<accession>A0A2T4MZH1</accession>
<evidence type="ECO:0000256" key="1">
    <source>
        <dbReference type="SAM" id="MobiDB-lite"/>
    </source>
</evidence>
<feature type="compositionally biased region" description="Basic and acidic residues" evidence="1">
    <location>
        <begin position="121"/>
        <end position="130"/>
    </location>
</feature>
<evidence type="ECO:0000313" key="4">
    <source>
        <dbReference type="Proteomes" id="UP000241986"/>
    </source>
</evidence>
<evidence type="ECO:0000256" key="2">
    <source>
        <dbReference type="SAM" id="Phobius"/>
    </source>
</evidence>
<feature type="compositionally biased region" description="Basic and acidic residues" evidence="1">
    <location>
        <begin position="103"/>
        <end position="114"/>
    </location>
</feature>
<feature type="transmembrane region" description="Helical" evidence="2">
    <location>
        <begin position="60"/>
        <end position="80"/>
    </location>
</feature>
<feature type="region of interest" description="Disordered" evidence="1">
    <location>
        <begin position="103"/>
        <end position="143"/>
    </location>
</feature>
<gene>
    <name evidence="3" type="ORF">DAA48_17030</name>
</gene>
<reference evidence="3 4" key="1">
    <citation type="submission" date="2018-03" db="EMBL/GenBank/DDBJ databases">
        <title>Aeromonas veronii whole genome sequencing and analysis.</title>
        <authorList>
            <person name="Xie H."/>
            <person name="Liu T."/>
            <person name="Wang K."/>
        </authorList>
    </citation>
    <scope>NUCLEOTIDE SEQUENCE [LARGE SCALE GENOMIC DNA]</scope>
    <source>
        <strain evidence="3 4">XH.VA.1</strain>
    </source>
</reference>
<protein>
    <submittedName>
        <fullName evidence="3">Uncharacterized protein</fullName>
    </submittedName>
</protein>
<keyword evidence="2" id="KW-1133">Transmembrane helix</keyword>
<keyword evidence="2" id="KW-0812">Transmembrane</keyword>
<keyword evidence="2" id="KW-0472">Membrane</keyword>
<sequence length="143" mass="16306">MTKTENLIFDTSVGVSNARDIFSSLQKRIRITTWCMLIPVITLYFCFFTDNTLGVAAQKAIIASSAVFIAFCAAWIYSLTKTISELSTVMFFLNRGMESFKAKKDEKEKRENKKALKKRKKENELTKKAADSNAVNLEKEEQK</sequence>
<dbReference type="Proteomes" id="UP000241986">
    <property type="component" value="Unassembled WGS sequence"/>
</dbReference>
<dbReference type="AlphaFoldDB" id="A0A2T4MZH1"/>
<feature type="transmembrane region" description="Helical" evidence="2">
    <location>
        <begin position="29"/>
        <end position="48"/>
    </location>
</feature>
<proteinExistence type="predicted"/>
<comment type="caution">
    <text evidence="3">The sequence shown here is derived from an EMBL/GenBank/DDBJ whole genome shotgun (WGS) entry which is preliminary data.</text>
</comment>
<dbReference type="RefSeq" id="WP_107684136.1">
    <property type="nucleotide sequence ID" value="NZ_PZKL01000038.1"/>
</dbReference>
<dbReference type="EMBL" id="PZKL01000038">
    <property type="protein sequence ID" value="PTH79967.1"/>
    <property type="molecule type" value="Genomic_DNA"/>
</dbReference>
<organism evidence="3 4">
    <name type="scientific">Aeromonas veronii</name>
    <dbReference type="NCBI Taxonomy" id="654"/>
    <lineage>
        <taxon>Bacteria</taxon>
        <taxon>Pseudomonadati</taxon>
        <taxon>Pseudomonadota</taxon>
        <taxon>Gammaproteobacteria</taxon>
        <taxon>Aeromonadales</taxon>
        <taxon>Aeromonadaceae</taxon>
        <taxon>Aeromonas</taxon>
    </lineage>
</organism>
<evidence type="ECO:0000313" key="3">
    <source>
        <dbReference type="EMBL" id="PTH79967.1"/>
    </source>
</evidence>
<name>A0A2T4MZH1_AERVE</name>